<evidence type="ECO:0000313" key="19">
    <source>
        <dbReference type="EMBL" id="KCZ92649.1"/>
    </source>
</evidence>
<dbReference type="Pfam" id="PF01627">
    <property type="entry name" value="Hpt"/>
    <property type="match status" value="1"/>
</dbReference>
<dbReference type="Gene3D" id="1.10.287.130">
    <property type="match status" value="1"/>
</dbReference>
<proteinExistence type="predicted"/>
<feature type="domain" description="HPt" evidence="18">
    <location>
        <begin position="975"/>
        <end position="1068"/>
    </location>
</feature>
<evidence type="ECO:0000256" key="12">
    <source>
        <dbReference type="PROSITE-ProRule" id="PRU00110"/>
    </source>
</evidence>
<feature type="transmembrane region" description="Helical" evidence="14">
    <location>
        <begin position="209"/>
        <end position="230"/>
    </location>
</feature>
<dbReference type="InterPro" id="IPR005467">
    <property type="entry name" value="His_kinase_dom"/>
</dbReference>
<evidence type="ECO:0000256" key="3">
    <source>
        <dbReference type="ARBA" id="ARBA00012438"/>
    </source>
</evidence>
<dbReference type="InterPro" id="IPR007895">
    <property type="entry name" value="MASE1"/>
</dbReference>
<dbReference type="CDD" id="cd00130">
    <property type="entry name" value="PAS"/>
    <property type="match status" value="2"/>
</dbReference>
<feature type="domain" description="PAC" evidence="17">
    <location>
        <begin position="530"/>
        <end position="582"/>
    </location>
</feature>
<name>A0A059FPS1_9PROT</name>
<dbReference type="Pfam" id="PF02518">
    <property type="entry name" value="HATPase_c"/>
    <property type="match status" value="1"/>
</dbReference>
<keyword evidence="9 14" id="KW-1133">Transmembrane helix</keyword>
<dbReference type="CDD" id="cd17546">
    <property type="entry name" value="REC_hyHK_CKI1_RcsC-like"/>
    <property type="match status" value="1"/>
</dbReference>
<keyword evidence="5 13" id="KW-0597">Phosphoprotein</keyword>
<dbReference type="Pfam" id="PF00072">
    <property type="entry name" value="Response_reg"/>
    <property type="match status" value="1"/>
</dbReference>
<evidence type="ECO:0000256" key="4">
    <source>
        <dbReference type="ARBA" id="ARBA00022475"/>
    </source>
</evidence>
<dbReference type="SUPFAM" id="SSF52172">
    <property type="entry name" value="CheY-like"/>
    <property type="match status" value="1"/>
</dbReference>
<comment type="catalytic activity">
    <reaction evidence="1">
        <text>ATP + protein L-histidine = ADP + protein N-phospho-L-histidine.</text>
        <dbReference type="EC" id="2.7.13.3"/>
    </reaction>
</comment>
<feature type="transmembrane region" description="Helical" evidence="14">
    <location>
        <begin position="169"/>
        <end position="189"/>
    </location>
</feature>
<evidence type="ECO:0000256" key="7">
    <source>
        <dbReference type="ARBA" id="ARBA00022741"/>
    </source>
</evidence>
<dbReference type="Gene3D" id="3.30.450.20">
    <property type="entry name" value="PAS domain"/>
    <property type="match status" value="2"/>
</dbReference>
<dbReference type="CDD" id="cd00082">
    <property type="entry name" value="HisKA"/>
    <property type="match status" value="1"/>
</dbReference>
<accession>A0A059FPS1</accession>
<keyword evidence="19" id="KW-0418">Kinase</keyword>
<evidence type="ECO:0000256" key="8">
    <source>
        <dbReference type="ARBA" id="ARBA00022840"/>
    </source>
</evidence>
<dbReference type="EMBL" id="ARYK01000003">
    <property type="protein sequence ID" value="KCZ92649.1"/>
    <property type="molecule type" value="Genomic_DNA"/>
</dbReference>
<organism evidence="19 20">
    <name type="scientific">Hyphomonas johnsonii MHS-2</name>
    <dbReference type="NCBI Taxonomy" id="1280950"/>
    <lineage>
        <taxon>Bacteria</taxon>
        <taxon>Pseudomonadati</taxon>
        <taxon>Pseudomonadota</taxon>
        <taxon>Alphaproteobacteria</taxon>
        <taxon>Hyphomonadales</taxon>
        <taxon>Hyphomonadaceae</taxon>
        <taxon>Hyphomonas</taxon>
    </lineage>
</organism>
<protein>
    <recommendedName>
        <fullName evidence="3">histidine kinase</fullName>
        <ecNumber evidence="3">2.7.13.3</ecNumber>
    </recommendedName>
</protein>
<evidence type="ECO:0000256" key="14">
    <source>
        <dbReference type="SAM" id="Phobius"/>
    </source>
</evidence>
<evidence type="ECO:0000256" key="6">
    <source>
        <dbReference type="ARBA" id="ARBA00022692"/>
    </source>
</evidence>
<keyword evidence="10" id="KW-0902">Two-component regulatory system</keyword>
<dbReference type="InterPro" id="IPR036890">
    <property type="entry name" value="HATPase_C_sf"/>
</dbReference>
<evidence type="ECO:0000313" key="20">
    <source>
        <dbReference type="Proteomes" id="UP000025171"/>
    </source>
</evidence>
<feature type="domain" description="Histidine kinase" evidence="15">
    <location>
        <begin position="600"/>
        <end position="816"/>
    </location>
</feature>
<evidence type="ECO:0000256" key="13">
    <source>
        <dbReference type="PROSITE-ProRule" id="PRU00169"/>
    </source>
</evidence>
<dbReference type="GO" id="GO:0005886">
    <property type="term" value="C:plasma membrane"/>
    <property type="evidence" value="ECO:0007669"/>
    <property type="project" value="UniProtKB-SubCell"/>
</dbReference>
<dbReference type="PANTHER" id="PTHR45339">
    <property type="entry name" value="HYBRID SIGNAL TRANSDUCTION HISTIDINE KINASE J"/>
    <property type="match status" value="1"/>
</dbReference>
<keyword evidence="4" id="KW-1003">Cell membrane</keyword>
<feature type="transmembrane region" description="Helical" evidence="14">
    <location>
        <begin position="55"/>
        <end position="72"/>
    </location>
</feature>
<feature type="domain" description="Response regulatory" evidence="16">
    <location>
        <begin position="839"/>
        <end position="957"/>
    </location>
</feature>
<dbReference type="SUPFAM" id="SSF55785">
    <property type="entry name" value="PYP-like sensor domain (PAS domain)"/>
    <property type="match status" value="2"/>
</dbReference>
<dbReference type="PROSITE" id="PS50110">
    <property type="entry name" value="RESPONSE_REGULATORY"/>
    <property type="match status" value="1"/>
</dbReference>
<dbReference type="InterPro" id="IPR011006">
    <property type="entry name" value="CheY-like_superfamily"/>
</dbReference>
<dbReference type="SMART" id="SM00388">
    <property type="entry name" value="HisKA"/>
    <property type="match status" value="1"/>
</dbReference>
<evidence type="ECO:0000259" key="18">
    <source>
        <dbReference type="PROSITE" id="PS50894"/>
    </source>
</evidence>
<dbReference type="NCBIfam" id="TIGR00229">
    <property type="entry name" value="sensory_box"/>
    <property type="match status" value="2"/>
</dbReference>
<dbReference type="InterPro" id="IPR003594">
    <property type="entry name" value="HATPase_dom"/>
</dbReference>
<keyword evidence="20" id="KW-1185">Reference proteome</keyword>
<dbReference type="InterPro" id="IPR001789">
    <property type="entry name" value="Sig_transdc_resp-reg_receiver"/>
</dbReference>
<dbReference type="GO" id="GO:0005524">
    <property type="term" value="F:ATP binding"/>
    <property type="evidence" value="ECO:0007669"/>
    <property type="project" value="UniProtKB-KW"/>
</dbReference>
<dbReference type="GO" id="GO:0000155">
    <property type="term" value="F:phosphorelay sensor kinase activity"/>
    <property type="evidence" value="ECO:0007669"/>
    <property type="project" value="InterPro"/>
</dbReference>
<feature type="transmembrane region" description="Helical" evidence="14">
    <location>
        <begin position="29"/>
        <end position="48"/>
    </location>
</feature>
<evidence type="ECO:0000259" key="17">
    <source>
        <dbReference type="PROSITE" id="PS50113"/>
    </source>
</evidence>
<dbReference type="RefSeq" id="WP_084141714.1">
    <property type="nucleotide sequence ID" value="NZ_ARYK01000003.1"/>
</dbReference>
<dbReference type="PRINTS" id="PR00344">
    <property type="entry name" value="BCTRLSENSOR"/>
</dbReference>
<keyword evidence="7" id="KW-0547">Nucleotide-binding</keyword>
<keyword evidence="6 14" id="KW-0812">Transmembrane</keyword>
<evidence type="ECO:0000259" key="15">
    <source>
        <dbReference type="PROSITE" id="PS50109"/>
    </source>
</evidence>
<dbReference type="InterPro" id="IPR000700">
    <property type="entry name" value="PAS-assoc_C"/>
</dbReference>
<feature type="domain" description="PAC" evidence="17">
    <location>
        <begin position="402"/>
        <end position="455"/>
    </location>
</feature>
<dbReference type="InterPro" id="IPR003661">
    <property type="entry name" value="HisK_dim/P_dom"/>
</dbReference>
<dbReference type="PATRIC" id="fig|1280950.3.peg.1371"/>
<evidence type="ECO:0000256" key="5">
    <source>
        <dbReference type="ARBA" id="ARBA00022553"/>
    </source>
</evidence>
<dbReference type="Pfam" id="PF05231">
    <property type="entry name" value="MASE1"/>
    <property type="match status" value="1"/>
</dbReference>
<dbReference type="eggNOG" id="COG2205">
    <property type="taxonomic scope" value="Bacteria"/>
</dbReference>
<dbReference type="SMART" id="SM00091">
    <property type="entry name" value="PAS"/>
    <property type="match status" value="2"/>
</dbReference>
<evidence type="ECO:0000256" key="10">
    <source>
        <dbReference type="ARBA" id="ARBA00023012"/>
    </source>
</evidence>
<dbReference type="SMART" id="SM00387">
    <property type="entry name" value="HATPase_c"/>
    <property type="match status" value="1"/>
</dbReference>
<dbReference type="Gene3D" id="3.40.50.2300">
    <property type="match status" value="1"/>
</dbReference>
<feature type="modified residue" description="4-aspartylphosphate" evidence="13">
    <location>
        <position position="889"/>
    </location>
</feature>
<keyword evidence="8" id="KW-0067">ATP-binding</keyword>
<dbReference type="InterPro" id="IPR004358">
    <property type="entry name" value="Sig_transdc_His_kin-like_C"/>
</dbReference>
<sequence>MTLSTLEEPAAAERSGGARLSAFIRRPGIVHALLVLASCSLSAGAVLLTRGTGDVAAVWPVNAILLVVVLKWPRAEWPSLFGCLILGNLLANFLIGDPWLRCVILAGANSLEVLIVALIMTRNFKPRITSKAGIIRLCAASLIACSVSTPLALAGLAITGATLPLQNTVLWFFGDILGLLLFTPLLWALLAKRDHVGQALSWKSVVEGFLVVAVTIGVFAQSSFPLLFLVPPVVVPFTFRHGVRGAAVALLVVTAISIGFTYAGMGPTMLATGGVVEHMLVLQAFLAANSYMALTLGASVVERNRLNQRLRNSRRRIVERSTRENVLLSQAEMADEILHVGHWTVEAGTGDIYWSPEVYRIHGVTPETFDPMLGAALDFFAPEDREWVSDMIDRHMATGEDWDFEATLIRRSDGQRRRVRSIAKCQVNRSGSVESIFGVFKDITQEHELYAALAAKEEQYRLLAEHSTDIVLKFGLDGIINYASPSASVIASPEESIGKRTVDFVIPEDRDYAIAITQDLFTDKEFDHSVQREFRVRLADGSIVWLEGKPQIISDADGNAVEVVSTYRDVSERHEREKALAEARLEAELATVARTEFLSNMSHEIRTPLNGVLGFTDILKTTALTDDQLTYVQRISSAGRTLLEIVNDILDFSKIDAGHMDVEKRPYDLRAVIDDVVSLIAAARPNPNVKISCQVSPDVAAAVVGDETRVRQILTNIVGNAAKFTEAGHVRLDVRVRDGRLCMIVADTGPGIPADKIAHIFTGFSQADSTITRRFGGSGLGLSISRSLALLMDGDLEIVSEEGEGTNAIVTLPYIPDRRTGRAETPDMVEDRRAPTAARVMVVDDVEMNRALIEVGLRNAGHEVTSFSSAPEAILSLLEGTLYDIILMDVQMPEMDGLTATRRIREMLGPASRLPIVALTANVLASQAEECIAAGMDAHFAKPINMVGLNGLIDRLLRKKGTEDAERAAAADAQIEALKEDCRRDILNLPGQLGALLRISAPEERARAVAALAHSVAGTSGSLGFKDVSDAAFRLESVAKEIVVTGTPVSGSLEGAVDRFVSVAQAAA</sequence>
<dbReference type="InterPro" id="IPR035965">
    <property type="entry name" value="PAS-like_dom_sf"/>
</dbReference>
<evidence type="ECO:0000256" key="2">
    <source>
        <dbReference type="ARBA" id="ARBA00004651"/>
    </source>
</evidence>
<gene>
    <name evidence="19" type="ORF">HJO_06837</name>
</gene>
<feature type="transmembrane region" description="Helical" evidence="14">
    <location>
        <begin position="102"/>
        <end position="121"/>
    </location>
</feature>
<dbReference type="SUPFAM" id="SSF55874">
    <property type="entry name" value="ATPase domain of HSP90 chaperone/DNA topoisomerase II/histidine kinase"/>
    <property type="match status" value="1"/>
</dbReference>
<dbReference type="PROSITE" id="PS50109">
    <property type="entry name" value="HIS_KIN"/>
    <property type="match status" value="1"/>
</dbReference>
<dbReference type="AlphaFoldDB" id="A0A059FPS1"/>
<evidence type="ECO:0000259" key="16">
    <source>
        <dbReference type="PROSITE" id="PS50110"/>
    </source>
</evidence>
<dbReference type="Gene3D" id="3.30.565.10">
    <property type="entry name" value="Histidine kinase-like ATPase, C-terminal domain"/>
    <property type="match status" value="1"/>
</dbReference>
<feature type="modified residue" description="Phosphohistidine" evidence="12">
    <location>
        <position position="1014"/>
    </location>
</feature>
<dbReference type="OrthoDB" id="9774458at2"/>
<dbReference type="InterPro" id="IPR036097">
    <property type="entry name" value="HisK_dim/P_sf"/>
</dbReference>
<dbReference type="SMART" id="SM00448">
    <property type="entry name" value="REC"/>
    <property type="match status" value="1"/>
</dbReference>
<dbReference type="CDD" id="cd16922">
    <property type="entry name" value="HATPase_EvgS-ArcB-TorS-like"/>
    <property type="match status" value="1"/>
</dbReference>
<dbReference type="InterPro" id="IPR036641">
    <property type="entry name" value="HPT_dom_sf"/>
</dbReference>
<evidence type="ECO:0000256" key="9">
    <source>
        <dbReference type="ARBA" id="ARBA00022989"/>
    </source>
</evidence>
<dbReference type="Pfam" id="PF08447">
    <property type="entry name" value="PAS_3"/>
    <property type="match status" value="2"/>
</dbReference>
<dbReference type="STRING" id="1280950.HJO_06837"/>
<dbReference type="FunFam" id="3.30.565.10:FF:000010">
    <property type="entry name" value="Sensor histidine kinase RcsC"/>
    <property type="match status" value="1"/>
</dbReference>
<dbReference type="SUPFAM" id="SSF47384">
    <property type="entry name" value="Homodimeric domain of signal transducing histidine kinase"/>
    <property type="match status" value="1"/>
</dbReference>
<keyword evidence="19" id="KW-0808">Transferase</keyword>
<dbReference type="Proteomes" id="UP000025171">
    <property type="component" value="Unassembled WGS sequence"/>
</dbReference>
<feature type="transmembrane region" description="Helical" evidence="14">
    <location>
        <begin position="280"/>
        <end position="301"/>
    </location>
</feature>
<dbReference type="Pfam" id="PF00512">
    <property type="entry name" value="HisKA"/>
    <property type="match status" value="1"/>
</dbReference>
<comment type="subcellular location">
    <subcellularLocation>
        <location evidence="2">Cell membrane</location>
        <topology evidence="2">Multi-pass membrane protein</topology>
    </subcellularLocation>
</comment>
<dbReference type="InterPro" id="IPR008207">
    <property type="entry name" value="Sig_transdc_His_kin_Hpt_dom"/>
</dbReference>
<feature type="transmembrane region" description="Helical" evidence="14">
    <location>
        <begin position="242"/>
        <end position="260"/>
    </location>
</feature>
<dbReference type="SMART" id="SM00086">
    <property type="entry name" value="PAC"/>
    <property type="match status" value="2"/>
</dbReference>
<dbReference type="InterPro" id="IPR000014">
    <property type="entry name" value="PAS"/>
</dbReference>
<evidence type="ECO:0000256" key="11">
    <source>
        <dbReference type="ARBA" id="ARBA00023136"/>
    </source>
</evidence>
<keyword evidence="11 14" id="KW-0472">Membrane</keyword>
<dbReference type="InterPro" id="IPR013655">
    <property type="entry name" value="PAS_fold_3"/>
</dbReference>
<dbReference type="SUPFAM" id="SSF47226">
    <property type="entry name" value="Histidine-containing phosphotransfer domain, HPT domain"/>
    <property type="match status" value="1"/>
</dbReference>
<evidence type="ECO:0000256" key="1">
    <source>
        <dbReference type="ARBA" id="ARBA00000085"/>
    </source>
</evidence>
<comment type="caution">
    <text evidence="19">The sequence shown here is derived from an EMBL/GenBank/DDBJ whole genome shotgun (WGS) entry which is preliminary data.</text>
</comment>
<feature type="transmembrane region" description="Helical" evidence="14">
    <location>
        <begin position="133"/>
        <end position="157"/>
    </location>
</feature>
<dbReference type="EC" id="2.7.13.3" evidence="3"/>
<dbReference type="PANTHER" id="PTHR45339:SF1">
    <property type="entry name" value="HYBRID SIGNAL TRANSDUCTION HISTIDINE KINASE J"/>
    <property type="match status" value="1"/>
</dbReference>
<dbReference type="PROSITE" id="PS50113">
    <property type="entry name" value="PAC"/>
    <property type="match status" value="2"/>
</dbReference>
<reference evidence="19 20" key="1">
    <citation type="journal article" date="2014" name="Antonie Van Leeuwenhoek">
        <title>Hyphomonas beringensis sp. nov. and Hyphomonas chukchiensis sp. nov., isolated from surface seawater of the Bering Sea and Chukchi Sea.</title>
        <authorList>
            <person name="Li C."/>
            <person name="Lai Q."/>
            <person name="Li G."/>
            <person name="Dong C."/>
            <person name="Wang J."/>
            <person name="Liao Y."/>
            <person name="Shao Z."/>
        </authorList>
    </citation>
    <scope>NUCLEOTIDE SEQUENCE [LARGE SCALE GENOMIC DNA]</scope>
    <source>
        <strain evidence="19 20">MHS-2</strain>
    </source>
</reference>
<dbReference type="PROSITE" id="PS50894">
    <property type="entry name" value="HPT"/>
    <property type="match status" value="1"/>
</dbReference>
<dbReference type="InterPro" id="IPR001610">
    <property type="entry name" value="PAC"/>
</dbReference>